<sequence length="220" mass="24002">MIHWQGADRRLVVYQCSQNTILNIAAYVPSAEAGDIDEGGRGSTGRKDDLLRAFEGFPPAVKRIIGESDGSRLRSWALMKIEPLPTWIKGRVALLGDAAHPFQPWFGQGAAMAIEDAVSVAMMLPLGTTPDQVPARLALYERARFDRVTRVMDYTIINGQDGEGLGEAGLIRAQRETFNHDEVKYSTHLLEEALALESGEGVEALVDITASRPGEIQLSA</sequence>
<dbReference type="OrthoDB" id="9993796at2759"/>
<evidence type="ECO:0000259" key="6">
    <source>
        <dbReference type="Pfam" id="PF01494"/>
    </source>
</evidence>
<evidence type="ECO:0000313" key="8">
    <source>
        <dbReference type="Proteomes" id="UP000078576"/>
    </source>
</evidence>
<keyword evidence="4" id="KW-0560">Oxidoreductase</keyword>
<reference evidence="8" key="1">
    <citation type="submission" date="2014-12" db="EMBL/GenBank/DDBJ databases">
        <title>Genome Sequence of Valsa Canker Pathogens Uncovers a Specific Adaption of Colonization on Woody Bark.</title>
        <authorList>
            <person name="Yin Z."/>
            <person name="Liu H."/>
            <person name="Gao X."/>
            <person name="Li Z."/>
            <person name="Song N."/>
            <person name="Ke X."/>
            <person name="Dai Q."/>
            <person name="Wu Y."/>
            <person name="Sun Y."/>
            <person name="Xu J.-R."/>
            <person name="Kang Z.K."/>
            <person name="Wang L."/>
            <person name="Huang L."/>
        </authorList>
    </citation>
    <scope>NUCLEOTIDE SEQUENCE [LARGE SCALE GENOMIC DNA]</scope>
    <source>
        <strain evidence="8">SXYL134</strain>
    </source>
</reference>
<feature type="domain" description="FAD-binding" evidence="6">
    <location>
        <begin position="86"/>
        <end position="153"/>
    </location>
</feature>
<keyword evidence="8" id="KW-1185">Reference proteome</keyword>
<dbReference type="InterPro" id="IPR036188">
    <property type="entry name" value="FAD/NAD-bd_sf"/>
</dbReference>
<dbReference type="PANTHER" id="PTHR13789">
    <property type="entry name" value="MONOOXYGENASE"/>
    <property type="match status" value="1"/>
</dbReference>
<dbReference type="Pfam" id="PF01494">
    <property type="entry name" value="FAD_binding_3"/>
    <property type="match status" value="1"/>
</dbReference>
<dbReference type="Gene3D" id="3.50.50.60">
    <property type="entry name" value="FAD/NAD(P)-binding domain"/>
    <property type="match status" value="1"/>
</dbReference>
<evidence type="ECO:0000313" key="7">
    <source>
        <dbReference type="EMBL" id="KUI60403.1"/>
    </source>
</evidence>
<dbReference type="AlphaFoldDB" id="A0A194V950"/>
<organism evidence="7 8">
    <name type="scientific">Cytospora mali</name>
    <name type="common">Apple Valsa canker fungus</name>
    <name type="synonym">Valsa mali</name>
    <dbReference type="NCBI Taxonomy" id="578113"/>
    <lineage>
        <taxon>Eukaryota</taxon>
        <taxon>Fungi</taxon>
        <taxon>Dikarya</taxon>
        <taxon>Ascomycota</taxon>
        <taxon>Pezizomycotina</taxon>
        <taxon>Sordariomycetes</taxon>
        <taxon>Sordariomycetidae</taxon>
        <taxon>Diaporthales</taxon>
        <taxon>Cytosporaceae</taxon>
        <taxon>Cytospora</taxon>
    </lineage>
</organism>
<dbReference type="EMBL" id="KN714750">
    <property type="protein sequence ID" value="KUI60403.1"/>
    <property type="molecule type" value="Genomic_DNA"/>
</dbReference>
<evidence type="ECO:0000256" key="4">
    <source>
        <dbReference type="ARBA" id="ARBA00023002"/>
    </source>
</evidence>
<dbReference type="PANTHER" id="PTHR13789:SF317">
    <property type="entry name" value="FAD-BINDING DOMAIN-CONTAINING PROTEIN-RELATED"/>
    <property type="match status" value="1"/>
</dbReference>
<dbReference type="GO" id="GO:0004497">
    <property type="term" value="F:monooxygenase activity"/>
    <property type="evidence" value="ECO:0007669"/>
    <property type="project" value="UniProtKB-KW"/>
</dbReference>
<dbReference type="InterPro" id="IPR002938">
    <property type="entry name" value="FAD-bd"/>
</dbReference>
<comment type="similarity">
    <text evidence="1">Belongs to the paxM FAD-dependent monooxygenase family.</text>
</comment>
<dbReference type="Proteomes" id="UP000078576">
    <property type="component" value="Unassembled WGS sequence"/>
</dbReference>
<protein>
    <submittedName>
        <fullName evidence="7">3-hydroxybenzoate 6-hydroxylase 1</fullName>
    </submittedName>
</protein>
<dbReference type="PRINTS" id="PR00420">
    <property type="entry name" value="RNGMNOXGNASE"/>
</dbReference>
<dbReference type="InterPro" id="IPR050493">
    <property type="entry name" value="FAD-dep_Monooxygenase_BioMet"/>
</dbReference>
<evidence type="ECO:0000256" key="3">
    <source>
        <dbReference type="ARBA" id="ARBA00022827"/>
    </source>
</evidence>
<gene>
    <name evidence="7" type="ORF">VP1G_07590</name>
</gene>
<evidence type="ECO:0000256" key="5">
    <source>
        <dbReference type="ARBA" id="ARBA00023033"/>
    </source>
</evidence>
<dbReference type="STRING" id="694573.A0A194V950"/>
<evidence type="ECO:0000256" key="1">
    <source>
        <dbReference type="ARBA" id="ARBA00007992"/>
    </source>
</evidence>
<keyword evidence="2" id="KW-0285">Flavoprotein</keyword>
<evidence type="ECO:0000256" key="2">
    <source>
        <dbReference type="ARBA" id="ARBA00022630"/>
    </source>
</evidence>
<keyword evidence="3" id="KW-0274">FAD</keyword>
<keyword evidence="5" id="KW-0503">Monooxygenase</keyword>
<accession>A0A194V950</accession>
<dbReference type="SUPFAM" id="SSF51905">
    <property type="entry name" value="FAD/NAD(P)-binding domain"/>
    <property type="match status" value="1"/>
</dbReference>
<proteinExistence type="inferred from homology"/>
<dbReference type="GO" id="GO:0071949">
    <property type="term" value="F:FAD binding"/>
    <property type="evidence" value="ECO:0007669"/>
    <property type="project" value="InterPro"/>
</dbReference>
<dbReference type="SUPFAM" id="SSF54373">
    <property type="entry name" value="FAD-linked reductases, C-terminal domain"/>
    <property type="match status" value="1"/>
</dbReference>
<name>A0A194V950_CYTMA</name>